<feature type="transmembrane region" description="Helical" evidence="6">
    <location>
        <begin position="177"/>
        <end position="199"/>
    </location>
</feature>
<reference evidence="8" key="1">
    <citation type="submission" date="2020-10" db="EMBL/GenBank/DDBJ databases">
        <title>Dehalococcoides mccartyi of a TCE/Cr reducing biochatode.</title>
        <authorList>
            <person name="Matturro B."/>
        </authorList>
    </citation>
    <scope>NUCLEOTIDE SEQUENCE</scope>
    <source>
        <strain evidence="8">Bin4</strain>
    </source>
</reference>
<feature type="transmembrane region" description="Helical" evidence="6">
    <location>
        <begin position="219"/>
        <end position="237"/>
    </location>
</feature>
<evidence type="ECO:0000256" key="3">
    <source>
        <dbReference type="ARBA" id="ARBA00022692"/>
    </source>
</evidence>
<sequence length="498" mass="53960">MMNELIPLMVIIPIICALLLNLFHKKDRTVKLLAIFVAIVIPAIPLLANYGMYFFGGHAPLISDPTLLSTLPANLQNSTIALFHPAVTYSYEAFQKIFIFILGIVAFFAIFTSLSQNKRVSGPLMFLMFMGTAAVTAIMLSDDIFHMYVFFEIAALAQTGIILTSKSDNNYETALKYMILGSIGGPLLLLGIGFVLGAVGSVNITDIVYAISHNLVDPLSPTLLFAFSLIFFGWLYVSGLPPFHTIKSGIYSKALPNSAALLQTFTVITFISIGIAIFRIFSYLPFFKTLIVIFSLLAMILGVTMAIMQTDFRKMIAFLAVGELGYIGLGFGLATQLSITAGLFQALNEIIVTALLFIGFGTILYLTKTSNTKKLGGMLEHNPIVAIMVLIGGFAMAGVPPLNGFQSKLMIVQASLDSGFPEISIIAVLVSIVTFMVFMKAYHSIYLKPKPNDLVVSDKPLPKSSIVAIGVLLLICIILGLFPQLATDSISQLAMGLI</sequence>
<evidence type="ECO:0000259" key="7">
    <source>
        <dbReference type="Pfam" id="PF00361"/>
    </source>
</evidence>
<feature type="transmembrane region" description="Helical" evidence="6">
    <location>
        <begin position="93"/>
        <end position="112"/>
    </location>
</feature>
<dbReference type="NCBIfam" id="NF004920">
    <property type="entry name" value="PRK06277.1"/>
    <property type="match status" value="1"/>
</dbReference>
<keyword evidence="5 6" id="KW-0472">Membrane</keyword>
<keyword evidence="2" id="KW-1003">Cell membrane</keyword>
<feature type="transmembrane region" description="Helical" evidence="6">
    <location>
        <begin position="287"/>
        <end position="308"/>
    </location>
</feature>
<evidence type="ECO:0000256" key="1">
    <source>
        <dbReference type="ARBA" id="ARBA00004651"/>
    </source>
</evidence>
<feature type="transmembrane region" description="Helical" evidence="6">
    <location>
        <begin position="379"/>
        <end position="399"/>
    </location>
</feature>
<keyword evidence="4 6" id="KW-1133">Transmembrane helix</keyword>
<feature type="transmembrane region" description="Helical" evidence="6">
    <location>
        <begin position="419"/>
        <end position="438"/>
    </location>
</feature>
<comment type="caution">
    <text evidence="8">The sequence shown here is derived from an EMBL/GenBank/DDBJ whole genome shotgun (WGS) entry which is preliminary data.</text>
</comment>
<dbReference type="InterPro" id="IPR050586">
    <property type="entry name" value="CPA3_Na-H_Antiporter_D"/>
</dbReference>
<evidence type="ECO:0000256" key="5">
    <source>
        <dbReference type="ARBA" id="ARBA00023136"/>
    </source>
</evidence>
<organism evidence="8 9">
    <name type="scientific">Methanobrevibacter arboriphilus</name>
    <dbReference type="NCBI Taxonomy" id="39441"/>
    <lineage>
        <taxon>Archaea</taxon>
        <taxon>Methanobacteriati</taxon>
        <taxon>Methanobacteriota</taxon>
        <taxon>Methanomada group</taxon>
        <taxon>Methanobacteria</taxon>
        <taxon>Methanobacteriales</taxon>
        <taxon>Methanobacteriaceae</taxon>
        <taxon>Methanobrevibacter</taxon>
    </lineage>
</organism>
<feature type="transmembrane region" description="Helical" evidence="6">
    <location>
        <begin position="315"/>
        <end position="334"/>
    </location>
</feature>
<evidence type="ECO:0000256" key="6">
    <source>
        <dbReference type="SAM" id="Phobius"/>
    </source>
</evidence>
<dbReference type="GO" id="GO:0005886">
    <property type="term" value="C:plasma membrane"/>
    <property type="evidence" value="ECO:0007669"/>
    <property type="project" value="UniProtKB-SubCell"/>
</dbReference>
<name>A0A843AK52_METAZ</name>
<feature type="transmembrane region" description="Helical" evidence="6">
    <location>
        <begin position="466"/>
        <end position="486"/>
    </location>
</feature>
<gene>
    <name evidence="8" type="primary">ehbF</name>
    <name evidence="8" type="ORF">ISP01_09405</name>
</gene>
<dbReference type="Pfam" id="PF00361">
    <property type="entry name" value="Proton_antipo_M"/>
    <property type="match status" value="1"/>
</dbReference>
<dbReference type="AlphaFoldDB" id="A0A843AK52"/>
<feature type="transmembrane region" description="Helical" evidence="6">
    <location>
        <begin position="346"/>
        <end position="367"/>
    </location>
</feature>
<dbReference type="PANTHER" id="PTHR42703">
    <property type="entry name" value="NADH DEHYDROGENASE"/>
    <property type="match status" value="1"/>
</dbReference>
<feature type="transmembrane region" description="Helical" evidence="6">
    <location>
        <begin position="258"/>
        <end position="281"/>
    </location>
</feature>
<evidence type="ECO:0000256" key="2">
    <source>
        <dbReference type="ARBA" id="ARBA00022475"/>
    </source>
</evidence>
<dbReference type="InterPro" id="IPR001750">
    <property type="entry name" value="ND/Mrp_TM"/>
</dbReference>
<keyword evidence="3 6" id="KW-0812">Transmembrane</keyword>
<proteinExistence type="predicted"/>
<feature type="transmembrane region" description="Helical" evidence="6">
    <location>
        <begin position="6"/>
        <end position="23"/>
    </location>
</feature>
<feature type="transmembrane region" description="Helical" evidence="6">
    <location>
        <begin position="32"/>
        <end position="55"/>
    </location>
</feature>
<feature type="transmembrane region" description="Helical" evidence="6">
    <location>
        <begin position="124"/>
        <end position="141"/>
    </location>
</feature>
<accession>A0A843AK52</accession>
<dbReference type="EMBL" id="JADIIN010000074">
    <property type="protein sequence ID" value="MBF4469606.1"/>
    <property type="molecule type" value="Genomic_DNA"/>
</dbReference>
<evidence type="ECO:0000313" key="9">
    <source>
        <dbReference type="Proteomes" id="UP000658733"/>
    </source>
</evidence>
<dbReference type="PANTHER" id="PTHR42703:SF1">
    <property type="entry name" value="NA(+)_H(+) ANTIPORTER SUBUNIT D1"/>
    <property type="match status" value="1"/>
</dbReference>
<evidence type="ECO:0000313" key="8">
    <source>
        <dbReference type="EMBL" id="MBF4469606.1"/>
    </source>
</evidence>
<feature type="transmembrane region" description="Helical" evidence="6">
    <location>
        <begin position="147"/>
        <end position="165"/>
    </location>
</feature>
<comment type="subcellular location">
    <subcellularLocation>
        <location evidence="1">Cell membrane</location>
        <topology evidence="1">Multi-pass membrane protein</topology>
    </subcellularLocation>
</comment>
<dbReference type="Proteomes" id="UP000658733">
    <property type="component" value="Unassembled WGS sequence"/>
</dbReference>
<protein>
    <submittedName>
        <fullName evidence="8">Energy conserving hydrogenase EhbF</fullName>
    </submittedName>
</protein>
<evidence type="ECO:0000256" key="4">
    <source>
        <dbReference type="ARBA" id="ARBA00022989"/>
    </source>
</evidence>
<feature type="domain" description="NADH:quinone oxidoreductase/Mrp antiporter transmembrane" evidence="7">
    <location>
        <begin position="141"/>
        <end position="432"/>
    </location>
</feature>